<protein>
    <recommendedName>
        <fullName evidence="4">Dirigent protein</fullName>
    </recommendedName>
</protein>
<keyword evidence="3 4" id="KW-0964">Secreted</keyword>
<evidence type="ECO:0000256" key="1">
    <source>
        <dbReference type="ARBA" id="ARBA00010746"/>
    </source>
</evidence>
<reference evidence="5 6" key="1">
    <citation type="submission" date="2018-09" db="EMBL/GenBank/DDBJ databases">
        <title>A high-quality reference genome of wild soybean provides a powerful tool to mine soybean genomes.</title>
        <authorList>
            <person name="Xie M."/>
            <person name="Chung C.Y.L."/>
            <person name="Li M.-W."/>
            <person name="Wong F.-L."/>
            <person name="Chan T.-F."/>
            <person name="Lam H.-M."/>
        </authorList>
    </citation>
    <scope>NUCLEOTIDE SEQUENCE [LARGE SCALE GENOMIC DNA]</scope>
    <source>
        <strain evidence="6">cv. W05</strain>
        <tissue evidence="5">Hypocotyl of etiolated seedlings</tissue>
    </source>
</reference>
<dbReference type="Gramene" id="XM_028338249.1">
    <property type="protein sequence ID" value="XP_028194050.1"/>
    <property type="gene ID" value="LOC114379573"/>
</dbReference>
<sequence length="180" mass="19490">MAPSFSSATKLFSFSLLLLTTTMVYEANSQLPLQTTLVFYLQDIATGPNATVSPITGLTGRDWTYEQFGTIFAVDDPVMMSPSPVSAQVGRAQGLLVVSAHDGANVNAVLSIVFTNLQYSGSSIEIQGISRQRESYKELSVVSGTGRFRFAKGYAAFETVFYDPGTAHSVIRLTINLRQS</sequence>
<dbReference type="GO" id="GO:0048046">
    <property type="term" value="C:apoplast"/>
    <property type="evidence" value="ECO:0007669"/>
    <property type="project" value="UniProtKB-SubCell"/>
</dbReference>
<organism evidence="5 6">
    <name type="scientific">Glycine soja</name>
    <name type="common">Wild soybean</name>
    <dbReference type="NCBI Taxonomy" id="3848"/>
    <lineage>
        <taxon>Eukaryota</taxon>
        <taxon>Viridiplantae</taxon>
        <taxon>Streptophyta</taxon>
        <taxon>Embryophyta</taxon>
        <taxon>Tracheophyta</taxon>
        <taxon>Spermatophyta</taxon>
        <taxon>Magnoliopsida</taxon>
        <taxon>eudicotyledons</taxon>
        <taxon>Gunneridae</taxon>
        <taxon>Pentapetalae</taxon>
        <taxon>rosids</taxon>
        <taxon>fabids</taxon>
        <taxon>Fabales</taxon>
        <taxon>Fabaceae</taxon>
        <taxon>Papilionoideae</taxon>
        <taxon>50 kb inversion clade</taxon>
        <taxon>NPAAA clade</taxon>
        <taxon>indigoferoid/millettioid clade</taxon>
        <taxon>Phaseoleae</taxon>
        <taxon>Glycine</taxon>
        <taxon>Glycine subgen. Soja</taxon>
    </lineage>
</organism>
<evidence type="ECO:0000313" key="6">
    <source>
        <dbReference type="Proteomes" id="UP000289340"/>
    </source>
</evidence>
<keyword evidence="6" id="KW-1185">Reference proteome</keyword>
<gene>
    <name evidence="5" type="ORF">D0Y65_033856</name>
</gene>
<accession>A0A445HP35</accession>
<dbReference type="EMBL" id="QZWG01000012">
    <property type="protein sequence ID" value="RZB75145.1"/>
    <property type="molecule type" value="Genomic_DNA"/>
</dbReference>
<evidence type="ECO:0000256" key="2">
    <source>
        <dbReference type="ARBA" id="ARBA00011738"/>
    </source>
</evidence>
<evidence type="ECO:0000313" key="5">
    <source>
        <dbReference type="EMBL" id="RZB75145.1"/>
    </source>
</evidence>
<dbReference type="InterPro" id="IPR044859">
    <property type="entry name" value="Allene_oxi_cyc_Dirigent"/>
</dbReference>
<dbReference type="InterPro" id="IPR004265">
    <property type="entry name" value="Dirigent"/>
</dbReference>
<comment type="subcellular location">
    <subcellularLocation>
        <location evidence="4">Secreted</location>
        <location evidence="4">Extracellular space</location>
        <location evidence="4">Apoplast</location>
    </subcellularLocation>
</comment>
<proteinExistence type="inferred from homology"/>
<comment type="function">
    <text evidence="4">Dirigent proteins impart stereoselectivity on the phenoxy radical-coupling reaction, yielding optically active lignans from two molecules of coniferyl alcohol in the biosynthesis of lignans, flavonolignans, and alkaloids and thus plays a central role in plant secondary metabolism.</text>
</comment>
<comment type="subunit">
    <text evidence="2 4">Homodimer.</text>
</comment>
<keyword evidence="4" id="KW-0732">Signal</keyword>
<dbReference type="Gene3D" id="2.40.480.10">
    <property type="entry name" value="Allene oxide cyclase-like"/>
    <property type="match status" value="1"/>
</dbReference>
<dbReference type="GO" id="GO:0009699">
    <property type="term" value="P:phenylpropanoid biosynthetic process"/>
    <property type="evidence" value="ECO:0007669"/>
    <property type="project" value="UniProtKB-ARBA"/>
</dbReference>
<dbReference type="SMR" id="A0A445HP35"/>
<feature type="signal peptide" evidence="4">
    <location>
        <begin position="1"/>
        <end position="29"/>
    </location>
</feature>
<evidence type="ECO:0000256" key="3">
    <source>
        <dbReference type="ARBA" id="ARBA00022525"/>
    </source>
</evidence>
<dbReference type="Proteomes" id="UP000289340">
    <property type="component" value="Chromosome 12"/>
</dbReference>
<comment type="similarity">
    <text evidence="1 4">Belongs to the plant dirigent protein family.</text>
</comment>
<comment type="caution">
    <text evidence="5">The sequence shown here is derived from an EMBL/GenBank/DDBJ whole genome shotgun (WGS) entry which is preliminary data.</text>
</comment>
<name>A0A445HP35_GLYSO</name>
<dbReference type="Pfam" id="PF03018">
    <property type="entry name" value="Dirigent"/>
    <property type="match status" value="1"/>
</dbReference>
<dbReference type="AlphaFoldDB" id="A0A445HP35"/>
<feature type="chain" id="PRO_5018808180" description="Dirigent protein" evidence="4">
    <location>
        <begin position="30"/>
        <end position="180"/>
    </location>
</feature>
<dbReference type="PANTHER" id="PTHR21495">
    <property type="entry name" value="NUCLEOPORIN-RELATED"/>
    <property type="match status" value="1"/>
</dbReference>
<evidence type="ECO:0000256" key="4">
    <source>
        <dbReference type="RuleBase" id="RU363099"/>
    </source>
</evidence>
<keyword evidence="4" id="KW-0052">Apoplast</keyword>